<keyword evidence="5" id="KW-0328">Glycosyltransferase</keyword>
<reference evidence="10" key="1">
    <citation type="submission" date="2012-12" db="EMBL/GenBank/DDBJ databases">
        <authorList>
            <person name="Hellsten U."/>
            <person name="Grimwood J."/>
            <person name="Chapman J.A."/>
            <person name="Shapiro H."/>
            <person name="Aerts A."/>
            <person name="Otillar R.P."/>
            <person name="Terry A.Y."/>
            <person name="Boore J.L."/>
            <person name="Simakov O."/>
            <person name="Marletaz F."/>
            <person name="Cho S.-J."/>
            <person name="Edsinger-Gonzales E."/>
            <person name="Havlak P."/>
            <person name="Kuo D.-H."/>
            <person name="Larsson T."/>
            <person name="Lv J."/>
            <person name="Arendt D."/>
            <person name="Savage R."/>
            <person name="Osoegawa K."/>
            <person name="de Jong P."/>
            <person name="Lindberg D.R."/>
            <person name="Seaver E.C."/>
            <person name="Weisblat D.A."/>
            <person name="Putnam N.H."/>
            <person name="Grigoriev I.V."/>
            <person name="Rokhsar D.S."/>
        </authorList>
    </citation>
    <scope>NUCLEOTIDE SEQUENCE</scope>
    <source>
        <strain evidence="10">I ESC-2004</strain>
    </source>
</reference>
<dbReference type="GO" id="GO:0006493">
    <property type="term" value="P:protein O-linked glycosylation"/>
    <property type="evidence" value="ECO:0007669"/>
    <property type="project" value="TreeGrafter"/>
</dbReference>
<comment type="subcellular location">
    <subcellularLocation>
        <location evidence="1 5">Golgi apparatus membrane</location>
        <topology evidence="1 5">Single-pass type II membrane protein</topology>
    </subcellularLocation>
</comment>
<feature type="domain" description="Glycosyltransferase 2-like" evidence="6">
    <location>
        <begin position="52"/>
        <end position="205"/>
    </location>
</feature>
<dbReference type="Gene3D" id="2.80.10.50">
    <property type="match status" value="1"/>
</dbReference>
<dbReference type="UniPathway" id="UPA00378"/>
<reference evidence="9" key="3">
    <citation type="submission" date="2015-06" db="UniProtKB">
        <authorList>
            <consortium name="EnsemblMetazoa"/>
        </authorList>
    </citation>
    <scope>IDENTIFICATION</scope>
</reference>
<keyword evidence="2 5" id="KW-0430">Lectin</keyword>
<dbReference type="GO" id="GO:0030246">
    <property type="term" value="F:carbohydrate binding"/>
    <property type="evidence" value="ECO:0007669"/>
    <property type="project" value="UniProtKB-KW"/>
</dbReference>
<name>R7UNY8_CAPTE</name>
<dbReference type="PROSITE" id="PS50231">
    <property type="entry name" value="RICIN_B_LECTIN"/>
    <property type="match status" value="1"/>
</dbReference>
<evidence type="ECO:0000259" key="6">
    <source>
        <dbReference type="Pfam" id="PF00535"/>
    </source>
</evidence>
<feature type="domain" description="Ricin B lectin" evidence="7">
    <location>
        <begin position="327"/>
        <end position="447"/>
    </location>
</feature>
<keyword evidence="10" id="KW-1185">Reference proteome</keyword>
<dbReference type="EMBL" id="KB301364">
    <property type="protein sequence ID" value="ELU05642.1"/>
    <property type="molecule type" value="Genomic_DNA"/>
</dbReference>
<dbReference type="PANTHER" id="PTHR11675:SF119">
    <property type="entry name" value="POLYPEPTIDE N-ACETYLGALACTOSAMINYLTRANSFERASE 2"/>
    <property type="match status" value="1"/>
</dbReference>
<keyword evidence="3 5" id="KW-0333">Golgi apparatus</keyword>
<comment type="cofactor">
    <cofactor evidence="5">
        <name>Mn(2+)</name>
        <dbReference type="ChEBI" id="CHEBI:29035"/>
    </cofactor>
</comment>
<evidence type="ECO:0000313" key="8">
    <source>
        <dbReference type="EMBL" id="ELU05642.1"/>
    </source>
</evidence>
<dbReference type="GO" id="GO:0004653">
    <property type="term" value="F:polypeptide N-acetylgalactosaminyltransferase activity"/>
    <property type="evidence" value="ECO:0007669"/>
    <property type="project" value="TreeGrafter"/>
</dbReference>
<comment type="pathway">
    <text evidence="5">Protein modification; protein glycosylation.</text>
</comment>
<dbReference type="HOGENOM" id="CLU_519040_0_0_1"/>
<evidence type="ECO:0000256" key="1">
    <source>
        <dbReference type="ARBA" id="ARBA00004323"/>
    </source>
</evidence>
<evidence type="ECO:0000256" key="5">
    <source>
        <dbReference type="RuleBase" id="RU361242"/>
    </source>
</evidence>
<keyword evidence="5" id="KW-0464">Manganese</keyword>
<comment type="similarity">
    <text evidence="5">Belongs to the glycosyltransferase 2 family. GalNAc-T subfamily.</text>
</comment>
<evidence type="ECO:0000313" key="9">
    <source>
        <dbReference type="EnsemblMetazoa" id="CapteP184129"/>
    </source>
</evidence>
<dbReference type="EnsemblMetazoa" id="CapteT184129">
    <property type="protein sequence ID" value="CapteP184129"/>
    <property type="gene ID" value="CapteG184129"/>
</dbReference>
<dbReference type="SUPFAM" id="SSF50370">
    <property type="entry name" value="Ricin B-like lectins"/>
    <property type="match status" value="1"/>
</dbReference>
<dbReference type="SUPFAM" id="SSF53448">
    <property type="entry name" value="Nucleotide-diphospho-sugar transferases"/>
    <property type="match status" value="1"/>
</dbReference>
<evidence type="ECO:0000256" key="3">
    <source>
        <dbReference type="ARBA" id="ARBA00023034"/>
    </source>
</evidence>
<dbReference type="InterPro" id="IPR035992">
    <property type="entry name" value="Ricin_B-like_lectins"/>
</dbReference>
<dbReference type="EMBL" id="AMQN01001310">
    <property type="status" value="NOT_ANNOTATED_CDS"/>
    <property type="molecule type" value="Genomic_DNA"/>
</dbReference>
<evidence type="ECO:0000313" key="10">
    <source>
        <dbReference type="Proteomes" id="UP000014760"/>
    </source>
</evidence>
<dbReference type="InterPro" id="IPR001173">
    <property type="entry name" value="Glyco_trans_2-like"/>
</dbReference>
<dbReference type="Gene3D" id="3.90.550.10">
    <property type="entry name" value="Spore Coat Polysaccharide Biosynthesis Protein SpsA, Chain A"/>
    <property type="match status" value="1"/>
</dbReference>
<dbReference type="OMA" id="MENIAPD"/>
<dbReference type="OrthoDB" id="6128211at2759"/>
<accession>R7UNY8</accession>
<protein>
    <recommendedName>
        <fullName evidence="5">Polypeptide N-acetylgalactosaminyltransferase</fullName>
        <ecNumber evidence="5">2.4.1.-</ecNumber>
    </recommendedName>
    <alternativeName>
        <fullName evidence="5">Protein-UDP acetylgalactosaminyltransferase</fullName>
    </alternativeName>
</protein>
<gene>
    <name evidence="8" type="ORF">CAPTEDRAFT_184129</name>
</gene>
<dbReference type="Proteomes" id="UP000014760">
    <property type="component" value="Unassembled WGS sequence"/>
</dbReference>
<dbReference type="InterPro" id="IPR029044">
    <property type="entry name" value="Nucleotide-diphossugar_trans"/>
</dbReference>
<dbReference type="STRING" id="283909.R7UNY8"/>
<dbReference type="GO" id="GO:0000139">
    <property type="term" value="C:Golgi membrane"/>
    <property type="evidence" value="ECO:0007669"/>
    <property type="project" value="UniProtKB-SubCell"/>
</dbReference>
<keyword evidence="5" id="KW-0808">Transferase</keyword>
<dbReference type="EC" id="2.4.1.-" evidence="5"/>
<evidence type="ECO:0000256" key="2">
    <source>
        <dbReference type="ARBA" id="ARBA00022734"/>
    </source>
</evidence>
<sequence length="457" mass="52417">MDDTRPSYCPSLAESQKLNIEYDKVSIIMDYKDKEFYDFKLALNALVTFTPSHQFNEIIIIDDGTKVRDIKTHAAQFFKDPKFSNVKIFRSENSEGQSASRLKASKMAKGEYLVYVSSNVVVNQGWLYPLLRKIQEKPNIVAVPHHDNFLDGHRFYPLDNGLINLPTWSLATVHKETNLHESDFIDTPVMRGDIFAMKRTLLMKIGDFDEHIQTGHNIEFSFRTWMCGGRVQIVLCSRVAVLSALRPIEIHDKESIQYIAEMWMSNYKFITFRQNELPDLTPKAITTKVNERKSFLKNTLKKCQNFDWYLANIASDILVPSHGSIFFGKLKAATNLCLKIDSSTSKIIELELCRPHIYDTKFLFEMTVNGQIKIAGQCLAVNNVMHLVLDNCDLQKNSNDVRWTLTVDGKLENQSHKGKCVTQVAERDDSNALHHYAMLTKCDETSSRTQTFTVLSY</sequence>
<evidence type="ECO:0000259" key="7">
    <source>
        <dbReference type="Pfam" id="PF00652"/>
    </source>
</evidence>
<proteinExistence type="inferred from homology"/>
<dbReference type="PANTHER" id="PTHR11675">
    <property type="entry name" value="N-ACETYLGALACTOSAMINYLTRANSFERASE"/>
    <property type="match status" value="1"/>
</dbReference>
<dbReference type="AlphaFoldDB" id="R7UNY8"/>
<keyword evidence="4 5" id="KW-1015">Disulfide bond</keyword>
<dbReference type="Pfam" id="PF00652">
    <property type="entry name" value="Ricin_B_lectin"/>
    <property type="match status" value="1"/>
</dbReference>
<organism evidence="8">
    <name type="scientific">Capitella teleta</name>
    <name type="common">Polychaete worm</name>
    <dbReference type="NCBI Taxonomy" id="283909"/>
    <lineage>
        <taxon>Eukaryota</taxon>
        <taxon>Metazoa</taxon>
        <taxon>Spiralia</taxon>
        <taxon>Lophotrochozoa</taxon>
        <taxon>Annelida</taxon>
        <taxon>Polychaeta</taxon>
        <taxon>Sedentaria</taxon>
        <taxon>Scolecida</taxon>
        <taxon>Capitellidae</taxon>
        <taxon>Capitella</taxon>
    </lineage>
</organism>
<evidence type="ECO:0000256" key="4">
    <source>
        <dbReference type="ARBA" id="ARBA00023157"/>
    </source>
</evidence>
<dbReference type="Pfam" id="PF00535">
    <property type="entry name" value="Glycos_transf_2"/>
    <property type="match status" value="1"/>
</dbReference>
<reference evidence="8 10" key="2">
    <citation type="journal article" date="2013" name="Nature">
        <title>Insights into bilaterian evolution from three spiralian genomes.</title>
        <authorList>
            <person name="Simakov O."/>
            <person name="Marletaz F."/>
            <person name="Cho S.J."/>
            <person name="Edsinger-Gonzales E."/>
            <person name="Havlak P."/>
            <person name="Hellsten U."/>
            <person name="Kuo D.H."/>
            <person name="Larsson T."/>
            <person name="Lv J."/>
            <person name="Arendt D."/>
            <person name="Savage R."/>
            <person name="Osoegawa K."/>
            <person name="de Jong P."/>
            <person name="Grimwood J."/>
            <person name="Chapman J.A."/>
            <person name="Shapiro H."/>
            <person name="Aerts A."/>
            <person name="Otillar R.P."/>
            <person name="Terry A.Y."/>
            <person name="Boore J.L."/>
            <person name="Grigoriev I.V."/>
            <person name="Lindberg D.R."/>
            <person name="Seaver E.C."/>
            <person name="Weisblat D.A."/>
            <person name="Putnam N.H."/>
            <person name="Rokhsar D.S."/>
        </authorList>
    </citation>
    <scope>NUCLEOTIDE SEQUENCE</scope>
    <source>
        <strain evidence="8 10">I ESC-2004</strain>
    </source>
</reference>
<dbReference type="InterPro" id="IPR000772">
    <property type="entry name" value="Ricin_B_lectin"/>
</dbReference>